<organism evidence="3 4">
    <name type="scientific">Chionoecetes opilio</name>
    <name type="common">Atlantic snow crab</name>
    <name type="synonym">Cancer opilio</name>
    <dbReference type="NCBI Taxonomy" id="41210"/>
    <lineage>
        <taxon>Eukaryota</taxon>
        <taxon>Metazoa</taxon>
        <taxon>Ecdysozoa</taxon>
        <taxon>Arthropoda</taxon>
        <taxon>Crustacea</taxon>
        <taxon>Multicrustacea</taxon>
        <taxon>Malacostraca</taxon>
        <taxon>Eumalacostraca</taxon>
        <taxon>Eucarida</taxon>
        <taxon>Decapoda</taxon>
        <taxon>Pleocyemata</taxon>
        <taxon>Brachyura</taxon>
        <taxon>Eubrachyura</taxon>
        <taxon>Majoidea</taxon>
        <taxon>Majidae</taxon>
        <taxon>Chionoecetes</taxon>
    </lineage>
</organism>
<sequence length="296" mass="32414">MTLTLTHLVQVPYLSRVALVVLVPLNALSQIKHDSSLQFSTLTIVLGFCIFVNLASSCLWGLYWHRKKSQCVQNAVLPPLHGGGVVERTEEVNQQPTKGSINSSTSSSSPLTSKAGSVLAGDFSSDEEEHSPVTPPSISILRRRMFGKESTFDIYQKIDSSQDSDLTNMTAEKSEGPDTTTLSNVRRHLLDHLSTYQPRPFHHNIALDARDTPTSSPMKESALNRSTEASHHQLSPSARKPLITKPLLHPCSIYASRALSPASSQQNPQPASALEVTNIHRQNRLGVKSSRVDGFS</sequence>
<protein>
    <submittedName>
        <fullName evidence="3">Uncharacterized protein</fullName>
    </submittedName>
</protein>
<dbReference type="Proteomes" id="UP000770661">
    <property type="component" value="Unassembled WGS sequence"/>
</dbReference>
<feature type="region of interest" description="Disordered" evidence="1">
    <location>
        <begin position="259"/>
        <end position="296"/>
    </location>
</feature>
<feature type="transmembrane region" description="Helical" evidence="2">
    <location>
        <begin position="12"/>
        <end position="29"/>
    </location>
</feature>
<dbReference type="EMBL" id="JACEEZ010013570">
    <property type="protein sequence ID" value="KAG0719981.1"/>
    <property type="molecule type" value="Genomic_DNA"/>
</dbReference>
<dbReference type="OrthoDB" id="5978806at2759"/>
<name>A0A8J4YB15_CHIOP</name>
<feature type="compositionally biased region" description="Polar residues" evidence="1">
    <location>
        <begin position="261"/>
        <end position="270"/>
    </location>
</feature>
<keyword evidence="2" id="KW-0812">Transmembrane</keyword>
<reference evidence="3" key="1">
    <citation type="submission" date="2020-07" db="EMBL/GenBank/DDBJ databases">
        <title>The High-quality genome of the commercially important snow crab, Chionoecetes opilio.</title>
        <authorList>
            <person name="Jeong J.-H."/>
            <person name="Ryu S."/>
        </authorList>
    </citation>
    <scope>NUCLEOTIDE SEQUENCE</scope>
    <source>
        <strain evidence="3">MADBK_172401_WGS</strain>
        <tissue evidence="3">Digestive gland</tissue>
    </source>
</reference>
<keyword evidence="2" id="KW-1133">Transmembrane helix</keyword>
<keyword evidence="4" id="KW-1185">Reference proteome</keyword>
<feature type="transmembrane region" description="Helical" evidence="2">
    <location>
        <begin position="41"/>
        <end position="64"/>
    </location>
</feature>
<proteinExistence type="predicted"/>
<gene>
    <name evidence="3" type="ORF">GWK47_049403</name>
</gene>
<feature type="compositionally biased region" description="Low complexity" evidence="1">
    <location>
        <begin position="100"/>
        <end position="117"/>
    </location>
</feature>
<dbReference type="AlphaFoldDB" id="A0A8J4YB15"/>
<comment type="caution">
    <text evidence="3">The sequence shown here is derived from an EMBL/GenBank/DDBJ whole genome shotgun (WGS) entry which is preliminary data.</text>
</comment>
<feature type="region of interest" description="Disordered" evidence="1">
    <location>
        <begin position="91"/>
        <end position="138"/>
    </location>
</feature>
<evidence type="ECO:0000256" key="2">
    <source>
        <dbReference type="SAM" id="Phobius"/>
    </source>
</evidence>
<feature type="compositionally biased region" description="Polar residues" evidence="1">
    <location>
        <begin position="212"/>
        <end position="236"/>
    </location>
</feature>
<evidence type="ECO:0000256" key="1">
    <source>
        <dbReference type="SAM" id="MobiDB-lite"/>
    </source>
</evidence>
<accession>A0A8J4YB15</accession>
<evidence type="ECO:0000313" key="4">
    <source>
        <dbReference type="Proteomes" id="UP000770661"/>
    </source>
</evidence>
<keyword evidence="2" id="KW-0472">Membrane</keyword>
<evidence type="ECO:0000313" key="3">
    <source>
        <dbReference type="EMBL" id="KAG0719981.1"/>
    </source>
</evidence>
<feature type="region of interest" description="Disordered" evidence="1">
    <location>
        <begin position="209"/>
        <end position="242"/>
    </location>
</feature>